<sequence length="199" mass="23165">MKKIVITAVLTSVLMGCAPTPPKSVTNSCVMLDDKSSWYKSLKKVRKEYGTPIHVLLAMMRQESSFKHNAKTPRKYILGFIPWGRQSTAYGYAQVKDMTWDWYQQRTGRKSADRDDFYDAVRFMGWYSTVSQRTLGISKWDAYNQYLAYHEGHGGWKRKSFNKKPWLLKVARKVEGYAQTYAVQLKGCEDDLDSGWWPF</sequence>
<dbReference type="SUPFAM" id="SSF53955">
    <property type="entry name" value="Lysozyme-like"/>
    <property type="match status" value="1"/>
</dbReference>
<protein>
    <submittedName>
        <fullName evidence="2">Transglycosylase SLT domain-containing protein</fullName>
    </submittedName>
</protein>
<name>A0AA52H8I2_9PROT</name>
<dbReference type="AlphaFoldDB" id="A0AA52H8I2"/>
<feature type="domain" description="Transglycosylase SLT" evidence="1">
    <location>
        <begin position="7"/>
        <end position="188"/>
    </location>
</feature>
<evidence type="ECO:0000259" key="1">
    <source>
        <dbReference type="Pfam" id="PF19489"/>
    </source>
</evidence>
<evidence type="ECO:0000313" key="2">
    <source>
        <dbReference type="EMBL" id="WND01477.1"/>
    </source>
</evidence>
<dbReference type="Proteomes" id="UP001268683">
    <property type="component" value="Chromosome"/>
</dbReference>
<keyword evidence="3" id="KW-1185">Reference proteome</keyword>
<dbReference type="EMBL" id="CP123872">
    <property type="protein sequence ID" value="WND01477.1"/>
    <property type="molecule type" value="Genomic_DNA"/>
</dbReference>
<dbReference type="InterPro" id="IPR045795">
    <property type="entry name" value="SLT_4"/>
</dbReference>
<organism evidence="2 3">
    <name type="scientific">Temperatibacter marinus</name>
    <dbReference type="NCBI Taxonomy" id="1456591"/>
    <lineage>
        <taxon>Bacteria</taxon>
        <taxon>Pseudomonadati</taxon>
        <taxon>Pseudomonadota</taxon>
        <taxon>Alphaproteobacteria</taxon>
        <taxon>Kordiimonadales</taxon>
        <taxon>Temperatibacteraceae</taxon>
        <taxon>Temperatibacter</taxon>
    </lineage>
</organism>
<reference evidence="2" key="1">
    <citation type="submission" date="2023-04" db="EMBL/GenBank/DDBJ databases">
        <title>Complete genome sequence of Temperatibacter marinus.</title>
        <authorList>
            <person name="Rong J.-C."/>
            <person name="Yi M.-L."/>
            <person name="Zhao Q."/>
        </authorList>
    </citation>
    <scope>NUCLEOTIDE SEQUENCE</scope>
    <source>
        <strain evidence="2">NBRC 110045</strain>
    </source>
</reference>
<evidence type="ECO:0000313" key="3">
    <source>
        <dbReference type="Proteomes" id="UP001268683"/>
    </source>
</evidence>
<gene>
    <name evidence="2" type="ORF">QGN29_07880</name>
</gene>
<dbReference type="RefSeq" id="WP_310797305.1">
    <property type="nucleotide sequence ID" value="NZ_CP123872.1"/>
</dbReference>
<proteinExistence type="predicted"/>
<dbReference type="Pfam" id="PF19489">
    <property type="entry name" value="SLT_4"/>
    <property type="match status" value="1"/>
</dbReference>
<dbReference type="InterPro" id="IPR023346">
    <property type="entry name" value="Lysozyme-like_dom_sf"/>
</dbReference>
<dbReference type="CDD" id="cd00442">
    <property type="entry name" value="Lyz-like"/>
    <property type="match status" value="1"/>
</dbReference>
<dbReference type="PROSITE" id="PS51257">
    <property type="entry name" value="PROKAR_LIPOPROTEIN"/>
    <property type="match status" value="1"/>
</dbReference>
<dbReference type="KEGG" id="tmk:QGN29_07880"/>
<accession>A0AA52H8I2</accession>
<dbReference type="Gene3D" id="1.10.530.10">
    <property type="match status" value="1"/>
</dbReference>